<keyword evidence="1" id="KW-0067">ATP-binding</keyword>
<dbReference type="RefSeq" id="WP_015084337.1">
    <property type="nucleotide sequence ID" value="NC_019552.1"/>
</dbReference>
<accession>A0AAI8FDG3</accession>
<reference evidence="1 2" key="1">
    <citation type="journal article" date="2013" name="Genome Announc.">
        <title>Complete Genome Sequence of Mycoplasma hyorhinis Strain SK76.</title>
        <authorList>
            <person name="Goodison S."/>
            <person name="Urquidi V."/>
            <person name="Kumar D."/>
            <person name="Reyes L."/>
            <person name="Rosser C.J."/>
        </authorList>
    </citation>
    <scope>NUCLEOTIDE SEQUENCE [LARGE SCALE GENOMIC DNA]</scope>
    <source>
        <strain evidence="1 2">SK76</strain>
    </source>
</reference>
<name>A0AAI8FDG3_MESHY</name>
<dbReference type="GO" id="GO:0005524">
    <property type="term" value="F:ATP binding"/>
    <property type="evidence" value="ECO:0007669"/>
    <property type="project" value="UniProtKB-KW"/>
</dbReference>
<dbReference type="KEGG" id="mhs:MOS_776"/>
<dbReference type="Proteomes" id="UP000009399">
    <property type="component" value="Chromosome"/>
</dbReference>
<evidence type="ECO:0000313" key="1">
    <source>
        <dbReference type="EMBL" id="AFX74677.1"/>
    </source>
</evidence>
<keyword evidence="1" id="KW-0547">Nucleotide-binding</keyword>
<dbReference type="GO" id="GO:0008233">
    <property type="term" value="F:peptidase activity"/>
    <property type="evidence" value="ECO:0007669"/>
    <property type="project" value="UniProtKB-KW"/>
</dbReference>
<keyword evidence="1" id="KW-0378">Hydrolase</keyword>
<dbReference type="InterPro" id="IPR027417">
    <property type="entry name" value="P-loop_NTPase"/>
</dbReference>
<dbReference type="AlphaFoldDB" id="A0AAI8FDG3"/>
<dbReference type="SUPFAM" id="SSF52540">
    <property type="entry name" value="P-loop containing nucleoside triphosphate hydrolases"/>
    <property type="match status" value="1"/>
</dbReference>
<dbReference type="EMBL" id="CP003914">
    <property type="protein sequence ID" value="AFX74677.1"/>
    <property type="molecule type" value="Genomic_DNA"/>
</dbReference>
<protein>
    <submittedName>
        <fullName evidence="1">ATP-dependent Clp protease ATP-binding subunit ClpA</fullName>
    </submittedName>
</protein>
<dbReference type="GO" id="GO:0006508">
    <property type="term" value="P:proteolysis"/>
    <property type="evidence" value="ECO:0007669"/>
    <property type="project" value="UniProtKB-KW"/>
</dbReference>
<proteinExistence type="predicted"/>
<gene>
    <name evidence="1" type="ORF">MOS_776</name>
</gene>
<organism evidence="1 2">
    <name type="scientific">Mesomycoplasma hyorhinis SK76</name>
    <dbReference type="NCBI Taxonomy" id="1118964"/>
    <lineage>
        <taxon>Bacteria</taxon>
        <taxon>Bacillati</taxon>
        <taxon>Mycoplasmatota</taxon>
        <taxon>Mycoplasmoidales</taxon>
        <taxon>Metamycoplasmataceae</taxon>
        <taxon>Mesomycoplasma</taxon>
    </lineage>
</organism>
<evidence type="ECO:0000313" key="2">
    <source>
        <dbReference type="Proteomes" id="UP000009399"/>
    </source>
</evidence>
<keyword evidence="1" id="KW-0645">Protease</keyword>
<sequence>MSFYKAFESIFVKSAQKNILLLSENIFDYIFISDIKNFFKKEEVLRDLNEVPTSFFIDLPKFLSLVFRELNYKTIKYFSPSTGITNLNRNLEELINNKEENEPVEEQGYESEDDLLSEELENPGNEIPPIAVFINSIIEEVNAYKNDLVNEKEKKRVYIIDWGDLLTQNGDQSVTSSVLVGLIKTFIDNLEHNVAGVKKSNFKLIFICKNKDNLNNVIYNKNPEINFISIAKPDSEERKKIFEIILKDEFNKNLTEPIKVKTSQFDEVISLTNDLSFREIIQLLKVSQISKFENFKSLYTTIFFNKKQSEWEKISPSQLENFETTISKRVKG</sequence>